<dbReference type="OrthoDB" id="1026733at2759"/>
<dbReference type="Proteomes" id="UP001085076">
    <property type="component" value="Miscellaneous, Linkage group lg07"/>
</dbReference>
<dbReference type="Gene3D" id="3.40.30.10">
    <property type="entry name" value="Glutaredoxin"/>
    <property type="match status" value="1"/>
</dbReference>
<dbReference type="GO" id="GO:0005783">
    <property type="term" value="C:endoplasmic reticulum"/>
    <property type="evidence" value="ECO:0007669"/>
    <property type="project" value="TreeGrafter"/>
</dbReference>
<organism evidence="3 4">
    <name type="scientific">Dioscorea zingiberensis</name>
    <dbReference type="NCBI Taxonomy" id="325984"/>
    <lineage>
        <taxon>Eukaryota</taxon>
        <taxon>Viridiplantae</taxon>
        <taxon>Streptophyta</taxon>
        <taxon>Embryophyta</taxon>
        <taxon>Tracheophyta</taxon>
        <taxon>Spermatophyta</taxon>
        <taxon>Magnoliopsida</taxon>
        <taxon>Liliopsida</taxon>
        <taxon>Dioscoreales</taxon>
        <taxon>Dioscoreaceae</taxon>
        <taxon>Dioscorea</taxon>
    </lineage>
</organism>
<keyword evidence="1" id="KW-0472">Membrane</keyword>
<dbReference type="InterPro" id="IPR036249">
    <property type="entry name" value="Thioredoxin-like_sf"/>
</dbReference>
<sequence length="261" mass="29297">MGQIIAKILSIIGIDLRPKNLSDDHRDRNPSPAPRWIFRNLTKSPFCVTSAVGIGFFVAGGVLACSLSIFDRIPRNPAEEAAGFVASFERHYAAGAEAKPNFLPVGFSEAKRLAAVHRRLLFAYFHNPKRDPYLTIFCKECLCSPAVAAYLNGNFVCWGGNIRATDVRNRILPPRSIFPLCIVFQVDANQSLWILRKIEGPLPPQTMLCILQRMVRLHSAAIPDSEYPPDRREIENFLRCFLFFMRSRVSSTLDLLGGFIS</sequence>
<accession>A0A9D5C8A8</accession>
<name>A0A9D5C8A8_9LILI</name>
<comment type="caution">
    <text evidence="3">The sequence shown here is derived from an EMBL/GenBank/DDBJ whole genome shotgun (WGS) entry which is preliminary data.</text>
</comment>
<keyword evidence="1" id="KW-1133">Transmembrane helix</keyword>
<feature type="transmembrane region" description="Helical" evidence="1">
    <location>
        <begin position="46"/>
        <end position="70"/>
    </location>
</feature>
<dbReference type="GO" id="GO:0036503">
    <property type="term" value="P:ERAD pathway"/>
    <property type="evidence" value="ECO:0007669"/>
    <property type="project" value="TreeGrafter"/>
</dbReference>
<dbReference type="SUPFAM" id="SSF52833">
    <property type="entry name" value="Thioredoxin-like"/>
    <property type="match status" value="1"/>
</dbReference>
<dbReference type="PANTHER" id="PTHR23322:SF1">
    <property type="entry name" value="FAS-ASSOCIATED FACTOR 2"/>
    <property type="match status" value="1"/>
</dbReference>
<dbReference type="PANTHER" id="PTHR23322">
    <property type="entry name" value="FAS-ASSOCIATED PROTEIN"/>
    <property type="match status" value="1"/>
</dbReference>
<reference evidence="3" key="2">
    <citation type="journal article" date="2022" name="Hortic Res">
        <title>The genome of Dioscorea zingiberensis sheds light on the biosynthesis, origin and evolution of the medicinally important diosgenin saponins.</title>
        <authorList>
            <person name="Li Y."/>
            <person name="Tan C."/>
            <person name="Li Z."/>
            <person name="Guo J."/>
            <person name="Li S."/>
            <person name="Chen X."/>
            <person name="Wang C."/>
            <person name="Dai X."/>
            <person name="Yang H."/>
            <person name="Song W."/>
            <person name="Hou L."/>
            <person name="Xu J."/>
            <person name="Tong Z."/>
            <person name="Xu A."/>
            <person name="Yuan X."/>
            <person name="Wang W."/>
            <person name="Yang Q."/>
            <person name="Chen L."/>
            <person name="Sun Z."/>
            <person name="Wang K."/>
            <person name="Pan B."/>
            <person name="Chen J."/>
            <person name="Bao Y."/>
            <person name="Liu F."/>
            <person name="Qi X."/>
            <person name="Gang D.R."/>
            <person name="Wen J."/>
            <person name="Li J."/>
        </authorList>
    </citation>
    <scope>NUCLEOTIDE SEQUENCE</scope>
    <source>
        <strain evidence="3">Dzin_1.0</strain>
    </source>
</reference>
<dbReference type="InterPro" id="IPR050730">
    <property type="entry name" value="UBX_domain-protein"/>
</dbReference>
<evidence type="ECO:0000259" key="2">
    <source>
        <dbReference type="SMART" id="SM00594"/>
    </source>
</evidence>
<dbReference type="InterPro" id="IPR049483">
    <property type="entry name" value="FAF1_2-like_UAS"/>
</dbReference>
<evidence type="ECO:0000313" key="3">
    <source>
        <dbReference type="EMBL" id="KAJ0968391.1"/>
    </source>
</evidence>
<dbReference type="InterPro" id="IPR006577">
    <property type="entry name" value="UAS"/>
</dbReference>
<dbReference type="EMBL" id="JAGGNH010000007">
    <property type="protein sequence ID" value="KAJ0968391.1"/>
    <property type="molecule type" value="Genomic_DNA"/>
</dbReference>
<reference evidence="3" key="1">
    <citation type="submission" date="2021-03" db="EMBL/GenBank/DDBJ databases">
        <authorList>
            <person name="Li Z."/>
            <person name="Yang C."/>
        </authorList>
    </citation>
    <scope>NUCLEOTIDE SEQUENCE</scope>
    <source>
        <strain evidence="3">Dzin_1.0</strain>
        <tissue evidence="3">Leaf</tissue>
    </source>
</reference>
<gene>
    <name evidence="3" type="ORF">J5N97_025308</name>
</gene>
<dbReference type="SMART" id="SM00594">
    <property type="entry name" value="UAS"/>
    <property type="match status" value="1"/>
</dbReference>
<dbReference type="AlphaFoldDB" id="A0A9D5C8A8"/>
<feature type="domain" description="UAS" evidence="2">
    <location>
        <begin position="83"/>
        <end position="212"/>
    </location>
</feature>
<proteinExistence type="predicted"/>
<dbReference type="GO" id="GO:0043130">
    <property type="term" value="F:ubiquitin binding"/>
    <property type="evidence" value="ECO:0007669"/>
    <property type="project" value="TreeGrafter"/>
</dbReference>
<keyword evidence="4" id="KW-1185">Reference proteome</keyword>
<evidence type="ECO:0000256" key="1">
    <source>
        <dbReference type="SAM" id="Phobius"/>
    </source>
</evidence>
<keyword evidence="1" id="KW-0812">Transmembrane</keyword>
<protein>
    <recommendedName>
        <fullName evidence="2">UAS domain-containing protein</fullName>
    </recommendedName>
</protein>
<evidence type="ECO:0000313" key="4">
    <source>
        <dbReference type="Proteomes" id="UP001085076"/>
    </source>
</evidence>
<dbReference type="Pfam" id="PF21021">
    <property type="entry name" value="FAF1"/>
    <property type="match status" value="1"/>
</dbReference>